<dbReference type="InterPro" id="IPR049082">
    <property type="entry name" value="T7SS_signal"/>
</dbReference>
<comment type="caution">
    <text evidence="7">The sequence shown here is derived from an EMBL/GenBank/DDBJ whole genome shotgun (WGS) entry which is preliminary data.</text>
</comment>
<gene>
    <name evidence="7" type="ORF">Scinn_64130</name>
</gene>
<dbReference type="InterPro" id="IPR056823">
    <property type="entry name" value="TEN-like_YD-shell"/>
</dbReference>
<dbReference type="Proteomes" id="UP000660554">
    <property type="component" value="Unassembled WGS sequence"/>
</dbReference>
<dbReference type="PANTHER" id="PTHR32305">
    <property type="match status" value="1"/>
</dbReference>
<dbReference type="Pfam" id="PF05593">
    <property type="entry name" value="RHS_repeat"/>
    <property type="match status" value="2"/>
</dbReference>
<dbReference type="InterPro" id="IPR001826">
    <property type="entry name" value="RHS"/>
</dbReference>
<evidence type="ECO:0000259" key="3">
    <source>
        <dbReference type="Pfam" id="PF03527"/>
    </source>
</evidence>
<dbReference type="NCBIfam" id="TIGR03696">
    <property type="entry name" value="Rhs_assc_core"/>
    <property type="match status" value="1"/>
</dbReference>
<feature type="domain" description="Teneurin-like YD-shell" evidence="6">
    <location>
        <begin position="887"/>
        <end position="1020"/>
    </location>
</feature>
<evidence type="ECO:0000313" key="8">
    <source>
        <dbReference type="Proteomes" id="UP000660554"/>
    </source>
</evidence>
<dbReference type="Pfam" id="PF03527">
    <property type="entry name" value="RHS"/>
    <property type="match status" value="1"/>
</dbReference>
<dbReference type="GeneID" id="86955103"/>
<dbReference type="Gene3D" id="2.180.10.10">
    <property type="entry name" value="RHS repeat-associated core"/>
    <property type="match status" value="3"/>
</dbReference>
<dbReference type="EMBL" id="BNDV01000016">
    <property type="protein sequence ID" value="GHI16950.1"/>
    <property type="molecule type" value="Genomic_DNA"/>
</dbReference>
<dbReference type="Pfam" id="PF25023">
    <property type="entry name" value="TEN_YD-shell"/>
    <property type="match status" value="2"/>
</dbReference>
<keyword evidence="8" id="KW-1185">Reference proteome</keyword>
<dbReference type="Pfam" id="PF21725">
    <property type="entry name" value="T7SS_signal"/>
    <property type="match status" value="1"/>
</dbReference>
<evidence type="ECO:0000313" key="7">
    <source>
        <dbReference type="EMBL" id="GHI16950.1"/>
    </source>
</evidence>
<evidence type="ECO:0000259" key="6">
    <source>
        <dbReference type="Pfam" id="PF25023"/>
    </source>
</evidence>
<organism evidence="7 8">
    <name type="scientific">Streptomyces virginiae</name>
    <name type="common">Streptomyces cinnamonensis</name>
    <dbReference type="NCBI Taxonomy" id="1961"/>
    <lineage>
        <taxon>Bacteria</taxon>
        <taxon>Bacillati</taxon>
        <taxon>Actinomycetota</taxon>
        <taxon>Actinomycetes</taxon>
        <taxon>Kitasatosporales</taxon>
        <taxon>Streptomycetaceae</taxon>
        <taxon>Streptomyces</taxon>
    </lineage>
</organism>
<proteinExistence type="predicted"/>
<feature type="domain" description="DUF6531" evidence="4">
    <location>
        <begin position="406"/>
        <end position="477"/>
    </location>
</feature>
<keyword evidence="1" id="KW-0677">Repeat</keyword>
<dbReference type="InterPro" id="IPR050708">
    <property type="entry name" value="T6SS_VgrG/RHS"/>
</dbReference>
<protein>
    <recommendedName>
        <fullName evidence="9">Type IV secretion protein Rhs</fullName>
    </recommendedName>
</protein>
<dbReference type="InterPro" id="IPR045351">
    <property type="entry name" value="DUF6531"/>
</dbReference>
<evidence type="ECO:0000259" key="4">
    <source>
        <dbReference type="Pfam" id="PF20148"/>
    </source>
</evidence>
<dbReference type="InterPro" id="IPR022385">
    <property type="entry name" value="Rhs_assc_core"/>
</dbReference>
<feature type="domain" description="Teneurin-like YD-shell" evidence="6">
    <location>
        <begin position="679"/>
        <end position="819"/>
    </location>
</feature>
<evidence type="ECO:0008006" key="9">
    <source>
        <dbReference type="Google" id="ProtNLM"/>
    </source>
</evidence>
<dbReference type="RefSeq" id="WP_191868823.1">
    <property type="nucleotide sequence ID" value="NZ_BMRU01000005.1"/>
</dbReference>
<evidence type="ECO:0000256" key="2">
    <source>
        <dbReference type="SAM" id="MobiDB-lite"/>
    </source>
</evidence>
<reference evidence="8" key="1">
    <citation type="submission" date="2020-09" db="EMBL/GenBank/DDBJ databases">
        <title>Whole genome shotgun sequence of Streptomyces cinnamonensis NBRC 15873.</title>
        <authorList>
            <person name="Komaki H."/>
            <person name="Tamura T."/>
        </authorList>
    </citation>
    <scope>NUCLEOTIDE SEQUENCE [LARGE SCALE GENOMIC DNA]</scope>
    <source>
        <strain evidence="8">NBRC 15873</strain>
    </source>
</reference>
<sequence>MTDWGGLVDKGLDKIEAGVDSAKKVIGHGVDRATDEVGAALDRAGAHGWADAVEDFGDGLASSLGASVREHELGESEQADELVHGKPSAIRASAKHLTDFQAAFERVGQGMKALDSDRWKGQAADAFREKFAMHPADWMRASDACESAGGALTRYAEMVEWAQKQAQEAIALHKASVKATKEAHEAHVAKEDAYVAAAKAGGDPGPKPVEGADPGAAGRKRAKEILDEARRQRDEAATTAEHSLRAAMEHAPAEPPATDRLLAGIADYAGSEAVELNHFVGGVAKGAAGTLNFARGLNPIDFYNVTHPADYQQNVNMTLAGLVSTAAHPERIPGPMIDSYMADPSEFKGRLLPDLLGTKGFTGARTAMRFADNAAGRAASQEAARATARAEAEAAARAKARLKCNGDPVDVATGRMVLPQTDLVLPGSLPLVFSRTFESSYRAGRWFGPSWASTADQRLEIDEEGVILVREDGSLLLYPHPEPGVPVLPGHGQRWPLVLDADGGYTVTDPESGHVRHFTADGLLTQLDDRNGAWIAFEYDDAGTPTAVSHSGGYEIRLASSEGRITGLALADGTEVLRYGYTDGHLTRVTNSSGRPLRFGYDDLGRITSWTDTNGRHFDYVYDERHRCVAQSGTNGHLNVRFAYGDGFTTYTDSLGHETRYLVDDRAQVTAETDPAGATTHYTHDAYDRLLTRTDPLGHTTRYVYDEQGRLTSLFRPDGREVRAEYDALGMPLAVVRPDGRVTRMTYDAHGNRTSATAPFGATHHFAYDTRGHLASVTDPLGAVTTVRCDAAGLPVEITDPLGGTTRYTRDAFGRPAAVTDPLGQTTVLTWSVEGRLLRREMPDGSTESWTYDGEGNCTAHTDPIGGVTLSEYGDFDLLTSRTGPDGVRHSFAHDTELRLTQVTNPQGLTWTYTYDQAGRLAQETDFDDRTLTYGYDAAGRLTSRTNACGATTTYRHDALSHLLHKETADGITSYEYDVFDELARAVSPDGTTLTLERDRYGRLVSETVDGRTLAYAYDAAGRRARRTTPAGAVSAWTYDAAGRRSALSASGRTLTFERDAAGRELTRSIGADVDLVQAYDPAGRLTDQRLVGQDGRTLQRRGYSYRADGSLTAIDDALAGPRTFTLDAAARVTGVDAANWSERYAYDDSGNQTAAAWPDRHPGAEARGDRAYTGTRITRAGGVRYEHDALGRIVLRQKTRLSRKPDTWHYEWDAEDRLTGVTTPDGTRWRYRYDALSRRAAKQRLTPTGEVADEVLFTWDGTTLCEQREGPVTLTWTHHGLHPLTQAESVLGTTDDRFFAIVTDLIGTPQELVDESGEIAWRARSTLWGSTTWTRDATAYTPLRFPGQYFDPESGLHHNYFRTYDPETARYLTPDPLGLTPAPNPATYVTNPHTWSDPLGLAPEGCPERGPYEFRQPHPDHPPSAALTEAMRAAPSGEYIDCTEISSFIARHSSGEGKIVHYVTPSGNLRTPEHGGAVVTDYYFHQIYTDGRYAYDPTMSPDPIPLGDYERALRSENQERVIRLDGEKNLQELFKTRKWR</sequence>
<feature type="domain" description="Putative T7SS secretion signal" evidence="5">
    <location>
        <begin position="16"/>
        <end position="255"/>
    </location>
</feature>
<feature type="domain" description="RHS protein conserved region" evidence="3">
    <location>
        <begin position="1302"/>
        <end position="1333"/>
    </location>
</feature>
<dbReference type="Pfam" id="PF20148">
    <property type="entry name" value="DUF6531"/>
    <property type="match status" value="1"/>
</dbReference>
<dbReference type="NCBIfam" id="TIGR01643">
    <property type="entry name" value="YD_repeat_2x"/>
    <property type="match status" value="11"/>
</dbReference>
<evidence type="ECO:0000259" key="5">
    <source>
        <dbReference type="Pfam" id="PF21725"/>
    </source>
</evidence>
<dbReference type="InterPro" id="IPR006530">
    <property type="entry name" value="YD"/>
</dbReference>
<feature type="region of interest" description="Disordered" evidence="2">
    <location>
        <begin position="199"/>
        <end position="220"/>
    </location>
</feature>
<name>A0ABQ3NVZ7_STRVG</name>
<dbReference type="PANTHER" id="PTHR32305:SF15">
    <property type="entry name" value="PROTEIN RHSA-RELATED"/>
    <property type="match status" value="1"/>
</dbReference>
<evidence type="ECO:0000256" key="1">
    <source>
        <dbReference type="ARBA" id="ARBA00022737"/>
    </source>
</evidence>
<dbReference type="InterPro" id="IPR031325">
    <property type="entry name" value="RHS_repeat"/>
</dbReference>
<accession>A0ABQ3NVZ7</accession>